<feature type="domain" description="GtrA/DPMS transmembrane" evidence="7">
    <location>
        <begin position="28"/>
        <end position="118"/>
    </location>
</feature>
<feature type="transmembrane region" description="Helical" evidence="6">
    <location>
        <begin position="121"/>
        <end position="141"/>
    </location>
</feature>
<feature type="transmembrane region" description="Helical" evidence="6">
    <location>
        <begin position="97"/>
        <end position="115"/>
    </location>
</feature>
<evidence type="ECO:0000259" key="7">
    <source>
        <dbReference type="Pfam" id="PF04138"/>
    </source>
</evidence>
<feature type="transmembrane region" description="Helical" evidence="6">
    <location>
        <begin position="29"/>
        <end position="48"/>
    </location>
</feature>
<dbReference type="GO" id="GO:0000271">
    <property type="term" value="P:polysaccharide biosynthetic process"/>
    <property type="evidence" value="ECO:0007669"/>
    <property type="project" value="InterPro"/>
</dbReference>
<evidence type="ECO:0000256" key="1">
    <source>
        <dbReference type="ARBA" id="ARBA00004141"/>
    </source>
</evidence>
<evidence type="ECO:0000256" key="5">
    <source>
        <dbReference type="ARBA" id="ARBA00023136"/>
    </source>
</evidence>
<dbReference type="PANTHER" id="PTHR38459">
    <property type="entry name" value="PROPHAGE BACTOPRENOL-LINKED GLUCOSE TRANSLOCASE HOMOLOG"/>
    <property type="match status" value="1"/>
</dbReference>
<comment type="similarity">
    <text evidence="2">Belongs to the GtrA family.</text>
</comment>
<dbReference type="PANTHER" id="PTHR38459:SF1">
    <property type="entry name" value="PROPHAGE BACTOPRENOL-LINKED GLUCOSE TRANSLOCASE HOMOLOG"/>
    <property type="match status" value="1"/>
</dbReference>
<keyword evidence="3 6" id="KW-0812">Transmembrane</keyword>
<gene>
    <name evidence="8" type="ORF">KDW_22460</name>
</gene>
<keyword evidence="4 6" id="KW-1133">Transmembrane helix</keyword>
<evidence type="ECO:0000256" key="3">
    <source>
        <dbReference type="ARBA" id="ARBA00022692"/>
    </source>
</evidence>
<keyword evidence="5 6" id="KW-0472">Membrane</keyword>
<evidence type="ECO:0000313" key="8">
    <source>
        <dbReference type="EMBL" id="GER88084.1"/>
    </source>
</evidence>
<dbReference type="EMBL" id="BKZW01000001">
    <property type="protein sequence ID" value="GER88084.1"/>
    <property type="molecule type" value="Genomic_DNA"/>
</dbReference>
<dbReference type="GO" id="GO:0005886">
    <property type="term" value="C:plasma membrane"/>
    <property type="evidence" value="ECO:0007669"/>
    <property type="project" value="TreeGrafter"/>
</dbReference>
<reference evidence="8 9" key="1">
    <citation type="submission" date="2019-10" db="EMBL/GenBank/DDBJ databases">
        <title>Dictyobacter vulcani sp. nov., within the class Ktedonobacteria, isolated from soil of volcanic Mt. Zao.</title>
        <authorList>
            <person name="Zheng Y."/>
            <person name="Wang C.M."/>
            <person name="Sakai Y."/>
            <person name="Abe K."/>
            <person name="Yokota A."/>
            <person name="Yabe S."/>
        </authorList>
    </citation>
    <scope>NUCLEOTIDE SEQUENCE [LARGE SCALE GENOMIC DNA]</scope>
    <source>
        <strain evidence="8 9">W12</strain>
    </source>
</reference>
<accession>A0A5J4KFB0</accession>
<keyword evidence="9" id="KW-1185">Reference proteome</keyword>
<dbReference type="AlphaFoldDB" id="A0A5J4KFB0"/>
<evidence type="ECO:0000256" key="4">
    <source>
        <dbReference type="ARBA" id="ARBA00022989"/>
    </source>
</evidence>
<sequence>MLHTASRVQQWLQSFNDILFSRAARPLRFICTGGLAGVIQLGLLDLLIKAGWETALANIVAFLFSAQVNFLLSFFFTWRDRQPTADAVARQVFWSRWLRFHSSILLTALLNQGVFLLTRAFIPALLASALGICVASLVNFFTMNTLVFRKKQNQRIVPGQQLYLVEDKQEMKVAHEKQPEEENV</sequence>
<dbReference type="InterPro" id="IPR007267">
    <property type="entry name" value="GtrA_DPMS_TM"/>
</dbReference>
<name>A0A5J4KFB0_9CHLR</name>
<dbReference type="InterPro" id="IPR051401">
    <property type="entry name" value="GtrA_CellWall_Glycosyl"/>
</dbReference>
<comment type="subcellular location">
    <subcellularLocation>
        <location evidence="1">Membrane</location>
        <topology evidence="1">Multi-pass membrane protein</topology>
    </subcellularLocation>
</comment>
<dbReference type="Proteomes" id="UP000326912">
    <property type="component" value="Unassembled WGS sequence"/>
</dbReference>
<feature type="transmembrane region" description="Helical" evidence="6">
    <location>
        <begin position="54"/>
        <end position="76"/>
    </location>
</feature>
<protein>
    <recommendedName>
        <fullName evidence="7">GtrA/DPMS transmembrane domain-containing protein</fullName>
    </recommendedName>
</protein>
<evidence type="ECO:0000313" key="9">
    <source>
        <dbReference type="Proteomes" id="UP000326912"/>
    </source>
</evidence>
<evidence type="ECO:0000256" key="6">
    <source>
        <dbReference type="SAM" id="Phobius"/>
    </source>
</evidence>
<dbReference type="RefSeq" id="WP_151756015.1">
    <property type="nucleotide sequence ID" value="NZ_BKZW01000001.1"/>
</dbReference>
<proteinExistence type="inferred from homology"/>
<evidence type="ECO:0000256" key="2">
    <source>
        <dbReference type="ARBA" id="ARBA00009399"/>
    </source>
</evidence>
<dbReference type="Pfam" id="PF04138">
    <property type="entry name" value="GtrA_DPMS_TM"/>
    <property type="match status" value="1"/>
</dbReference>
<organism evidence="8 9">
    <name type="scientific">Dictyobacter vulcani</name>
    <dbReference type="NCBI Taxonomy" id="2607529"/>
    <lineage>
        <taxon>Bacteria</taxon>
        <taxon>Bacillati</taxon>
        <taxon>Chloroflexota</taxon>
        <taxon>Ktedonobacteria</taxon>
        <taxon>Ktedonobacterales</taxon>
        <taxon>Dictyobacteraceae</taxon>
        <taxon>Dictyobacter</taxon>
    </lineage>
</organism>
<comment type="caution">
    <text evidence="8">The sequence shown here is derived from an EMBL/GenBank/DDBJ whole genome shotgun (WGS) entry which is preliminary data.</text>
</comment>